<dbReference type="AlphaFoldDB" id="A0A1R2CSV3"/>
<reference evidence="1 2" key="1">
    <citation type="submission" date="2016-11" db="EMBL/GenBank/DDBJ databases">
        <title>The macronuclear genome of Stentor coeruleus: a giant cell with tiny introns.</title>
        <authorList>
            <person name="Slabodnick M."/>
            <person name="Ruby J.G."/>
            <person name="Reiff S.B."/>
            <person name="Swart E.C."/>
            <person name="Gosai S."/>
            <person name="Prabakaran S."/>
            <person name="Witkowska E."/>
            <person name="Larue G.E."/>
            <person name="Fisher S."/>
            <person name="Freeman R.M."/>
            <person name="Gunawardena J."/>
            <person name="Chu W."/>
            <person name="Stover N.A."/>
            <person name="Gregory B.D."/>
            <person name="Nowacki M."/>
            <person name="Derisi J."/>
            <person name="Roy S.W."/>
            <person name="Marshall W.F."/>
            <person name="Sood P."/>
        </authorList>
    </citation>
    <scope>NUCLEOTIDE SEQUENCE [LARGE SCALE GENOMIC DNA]</scope>
    <source>
        <strain evidence="1">WM001</strain>
    </source>
</reference>
<dbReference type="Pfam" id="PF05811">
    <property type="entry name" value="DUF842"/>
    <property type="match status" value="1"/>
</dbReference>
<accession>A0A1R2CSV3</accession>
<evidence type="ECO:0000313" key="1">
    <source>
        <dbReference type="EMBL" id="OMJ92058.1"/>
    </source>
</evidence>
<keyword evidence="2" id="KW-1185">Reference proteome</keyword>
<proteinExistence type="predicted"/>
<protein>
    <submittedName>
        <fullName evidence="1">Uncharacterized protein</fullName>
    </submittedName>
</protein>
<sequence>MKNIDIDTKLQYEEPIFSQYNILKDSIEKILQDTTCFNHKMIKQSLICSSDCFRAEEFNLEESYNCSKNCVRSLDYVDQQTQILFGRFDAAFNSCLHSCTKQRRKSDVISADSLGCYTDCFDNAKVYLQDLDDALKRLKIQFSN</sequence>
<gene>
    <name evidence="1" type="ORF">SteCoe_5263</name>
</gene>
<organism evidence="1 2">
    <name type="scientific">Stentor coeruleus</name>
    <dbReference type="NCBI Taxonomy" id="5963"/>
    <lineage>
        <taxon>Eukaryota</taxon>
        <taxon>Sar</taxon>
        <taxon>Alveolata</taxon>
        <taxon>Ciliophora</taxon>
        <taxon>Postciliodesmatophora</taxon>
        <taxon>Heterotrichea</taxon>
        <taxon>Heterotrichida</taxon>
        <taxon>Stentoridae</taxon>
        <taxon>Stentor</taxon>
    </lineage>
</organism>
<name>A0A1R2CSV3_9CILI</name>
<comment type="caution">
    <text evidence="1">The sequence shown here is derived from an EMBL/GenBank/DDBJ whole genome shotgun (WGS) entry which is preliminary data.</text>
</comment>
<dbReference type="InterPro" id="IPR008560">
    <property type="entry name" value="DUF842_euk"/>
</dbReference>
<dbReference type="Proteomes" id="UP000187209">
    <property type="component" value="Unassembled WGS sequence"/>
</dbReference>
<evidence type="ECO:0000313" key="2">
    <source>
        <dbReference type="Proteomes" id="UP000187209"/>
    </source>
</evidence>
<dbReference type="EMBL" id="MPUH01000069">
    <property type="protein sequence ID" value="OMJ92058.1"/>
    <property type="molecule type" value="Genomic_DNA"/>
</dbReference>